<evidence type="ECO:0000313" key="1">
    <source>
        <dbReference type="EMBL" id="JAH69963.1"/>
    </source>
</evidence>
<proteinExistence type="predicted"/>
<sequence length="55" mass="6486">MYKDYRTSDSLCLMNSLCFTGSTENTSIDHVYTWMSPRMHTHWGHFNENLDLLKG</sequence>
<dbReference type="EMBL" id="GBXM01038614">
    <property type="protein sequence ID" value="JAH69963.1"/>
    <property type="molecule type" value="Transcribed_RNA"/>
</dbReference>
<reference evidence="1" key="2">
    <citation type="journal article" date="2015" name="Fish Shellfish Immunol.">
        <title>Early steps in the European eel (Anguilla anguilla)-Vibrio vulnificus interaction in the gills: Role of the RtxA13 toxin.</title>
        <authorList>
            <person name="Callol A."/>
            <person name="Pajuelo D."/>
            <person name="Ebbesson L."/>
            <person name="Teles M."/>
            <person name="MacKenzie S."/>
            <person name="Amaro C."/>
        </authorList>
    </citation>
    <scope>NUCLEOTIDE SEQUENCE</scope>
</reference>
<accession>A0A0E9UYA6</accession>
<protein>
    <submittedName>
        <fullName evidence="1">Uncharacterized protein</fullName>
    </submittedName>
</protein>
<name>A0A0E9UYA6_ANGAN</name>
<organism evidence="1">
    <name type="scientific">Anguilla anguilla</name>
    <name type="common">European freshwater eel</name>
    <name type="synonym">Muraena anguilla</name>
    <dbReference type="NCBI Taxonomy" id="7936"/>
    <lineage>
        <taxon>Eukaryota</taxon>
        <taxon>Metazoa</taxon>
        <taxon>Chordata</taxon>
        <taxon>Craniata</taxon>
        <taxon>Vertebrata</taxon>
        <taxon>Euteleostomi</taxon>
        <taxon>Actinopterygii</taxon>
        <taxon>Neopterygii</taxon>
        <taxon>Teleostei</taxon>
        <taxon>Anguilliformes</taxon>
        <taxon>Anguillidae</taxon>
        <taxon>Anguilla</taxon>
    </lineage>
</organism>
<reference evidence="1" key="1">
    <citation type="submission" date="2014-11" db="EMBL/GenBank/DDBJ databases">
        <authorList>
            <person name="Amaro Gonzalez C."/>
        </authorList>
    </citation>
    <scope>NUCLEOTIDE SEQUENCE</scope>
</reference>
<dbReference type="AlphaFoldDB" id="A0A0E9UYA6"/>